<dbReference type="GO" id="GO:0008168">
    <property type="term" value="F:methyltransferase activity"/>
    <property type="evidence" value="ECO:0007669"/>
    <property type="project" value="UniProtKB-KW"/>
</dbReference>
<dbReference type="RefSeq" id="WP_136434322.1">
    <property type="nucleotide sequence ID" value="NZ_JBHSNS010000007.1"/>
</dbReference>
<accession>A0ABW0ZMH4</accession>
<dbReference type="EC" id="2.1.1.-" evidence="2"/>
<dbReference type="CDD" id="cd02440">
    <property type="entry name" value="AdoMet_MTases"/>
    <property type="match status" value="1"/>
</dbReference>
<dbReference type="InterPro" id="IPR013216">
    <property type="entry name" value="Methyltransf_11"/>
</dbReference>
<dbReference type="Proteomes" id="UP001596072">
    <property type="component" value="Unassembled WGS sequence"/>
</dbReference>
<gene>
    <name evidence="2" type="ORF">ACFPQB_15175</name>
</gene>
<sequence>MFFDVTADAYGRFMGRYSEPLADQLVAMAGLRATDRVLDVGCGPGALTARLVAVAGTGRVTAIDPSSSFVAAVAARLPGVDVREASAEALPFPDHGFDATLAQLVVHFMSDPVAGLREMARVTRPGGPVVASVWDHGGGRGPSSPFWRGVADVHPGALDESDPPGSREGHLGQLFEDAGLGDLDETVLTVTVPYESFEEWWEPYTSGVGPAGAYVDRLDEADRQRVRDACAAQLPPAPFEVTASAWTVRGRA</sequence>
<keyword evidence="2" id="KW-0808">Transferase</keyword>
<keyword evidence="3" id="KW-1185">Reference proteome</keyword>
<dbReference type="SUPFAM" id="SSF53335">
    <property type="entry name" value="S-adenosyl-L-methionine-dependent methyltransferases"/>
    <property type="match status" value="1"/>
</dbReference>
<dbReference type="Pfam" id="PF08241">
    <property type="entry name" value="Methyltransf_11"/>
    <property type="match status" value="1"/>
</dbReference>
<keyword evidence="2" id="KW-0489">Methyltransferase</keyword>
<proteinExistence type="predicted"/>
<protein>
    <submittedName>
        <fullName evidence="2">Class I SAM-dependent methyltransferase</fullName>
        <ecNumber evidence="2">2.1.1.-</ecNumber>
    </submittedName>
</protein>
<feature type="domain" description="Methyltransferase type 11" evidence="1">
    <location>
        <begin position="38"/>
        <end position="130"/>
    </location>
</feature>
<organism evidence="2 3">
    <name type="scientific">Nocardioides vastitatis</name>
    <dbReference type="NCBI Taxonomy" id="2568655"/>
    <lineage>
        <taxon>Bacteria</taxon>
        <taxon>Bacillati</taxon>
        <taxon>Actinomycetota</taxon>
        <taxon>Actinomycetes</taxon>
        <taxon>Propionibacteriales</taxon>
        <taxon>Nocardioidaceae</taxon>
        <taxon>Nocardioides</taxon>
    </lineage>
</organism>
<dbReference type="Gene3D" id="3.40.50.150">
    <property type="entry name" value="Vaccinia Virus protein VP39"/>
    <property type="match status" value="1"/>
</dbReference>
<name>A0ABW0ZMH4_9ACTN</name>
<dbReference type="InterPro" id="IPR050508">
    <property type="entry name" value="Methyltransf_Superfamily"/>
</dbReference>
<evidence type="ECO:0000313" key="2">
    <source>
        <dbReference type="EMBL" id="MFC5730263.1"/>
    </source>
</evidence>
<reference evidence="3" key="1">
    <citation type="journal article" date="2019" name="Int. J. Syst. Evol. Microbiol.">
        <title>The Global Catalogue of Microorganisms (GCM) 10K type strain sequencing project: providing services to taxonomists for standard genome sequencing and annotation.</title>
        <authorList>
            <consortium name="The Broad Institute Genomics Platform"/>
            <consortium name="The Broad Institute Genome Sequencing Center for Infectious Disease"/>
            <person name="Wu L."/>
            <person name="Ma J."/>
        </authorList>
    </citation>
    <scope>NUCLEOTIDE SEQUENCE [LARGE SCALE GENOMIC DNA]</scope>
    <source>
        <strain evidence="3">YIM 94188</strain>
    </source>
</reference>
<evidence type="ECO:0000313" key="3">
    <source>
        <dbReference type="Proteomes" id="UP001596072"/>
    </source>
</evidence>
<dbReference type="InterPro" id="IPR029063">
    <property type="entry name" value="SAM-dependent_MTases_sf"/>
</dbReference>
<comment type="caution">
    <text evidence="2">The sequence shown here is derived from an EMBL/GenBank/DDBJ whole genome shotgun (WGS) entry which is preliminary data.</text>
</comment>
<dbReference type="EMBL" id="JBHSNS010000007">
    <property type="protein sequence ID" value="MFC5730263.1"/>
    <property type="molecule type" value="Genomic_DNA"/>
</dbReference>
<evidence type="ECO:0000259" key="1">
    <source>
        <dbReference type="Pfam" id="PF08241"/>
    </source>
</evidence>
<dbReference type="PANTHER" id="PTHR42912">
    <property type="entry name" value="METHYLTRANSFERASE"/>
    <property type="match status" value="1"/>
</dbReference>
<dbReference type="GO" id="GO:0032259">
    <property type="term" value="P:methylation"/>
    <property type="evidence" value="ECO:0007669"/>
    <property type="project" value="UniProtKB-KW"/>
</dbReference>